<keyword evidence="6" id="KW-0902">Two-component regulatory system</keyword>
<keyword evidence="8" id="KW-0812">Transmembrane</keyword>
<dbReference type="Pfam" id="PF00512">
    <property type="entry name" value="HisKA"/>
    <property type="match status" value="1"/>
</dbReference>
<dbReference type="SUPFAM" id="SSF48452">
    <property type="entry name" value="TPR-like"/>
    <property type="match status" value="1"/>
</dbReference>
<evidence type="ECO:0000256" key="8">
    <source>
        <dbReference type="SAM" id="Phobius"/>
    </source>
</evidence>
<evidence type="ECO:0000256" key="2">
    <source>
        <dbReference type="ARBA" id="ARBA00012438"/>
    </source>
</evidence>
<dbReference type="Gene3D" id="1.10.287.130">
    <property type="match status" value="1"/>
</dbReference>
<protein>
    <recommendedName>
        <fullName evidence="2">histidine kinase</fullName>
        <ecNumber evidence="2">2.7.13.3</ecNumber>
    </recommendedName>
</protein>
<feature type="coiled-coil region" evidence="7">
    <location>
        <begin position="359"/>
        <end position="386"/>
    </location>
</feature>
<dbReference type="PANTHER" id="PTHR43047">
    <property type="entry name" value="TWO-COMPONENT HISTIDINE PROTEIN KINASE"/>
    <property type="match status" value="1"/>
</dbReference>
<keyword evidence="8" id="KW-1133">Transmembrane helix</keyword>
<dbReference type="SMART" id="SM00028">
    <property type="entry name" value="TPR"/>
    <property type="match status" value="3"/>
</dbReference>
<dbReference type="InterPro" id="IPR019734">
    <property type="entry name" value="TPR_rpt"/>
</dbReference>
<dbReference type="InterPro" id="IPR003661">
    <property type="entry name" value="HisK_dim/P_dom"/>
</dbReference>
<dbReference type="InterPro" id="IPR036890">
    <property type="entry name" value="HATPase_C_sf"/>
</dbReference>
<evidence type="ECO:0000256" key="4">
    <source>
        <dbReference type="ARBA" id="ARBA00022679"/>
    </source>
</evidence>
<dbReference type="CDD" id="cd16922">
    <property type="entry name" value="HATPase_EvgS-ArcB-TorS-like"/>
    <property type="match status" value="1"/>
</dbReference>
<keyword evidence="9" id="KW-0732">Signal</keyword>
<feature type="domain" description="Histidine kinase" evidence="10">
    <location>
        <begin position="449"/>
        <end position="665"/>
    </location>
</feature>
<evidence type="ECO:0000256" key="7">
    <source>
        <dbReference type="SAM" id="Coils"/>
    </source>
</evidence>
<accession>A0A0A1W777</accession>
<evidence type="ECO:0000313" key="11">
    <source>
        <dbReference type="EMBL" id="GAM00754.1"/>
    </source>
</evidence>
<dbReference type="Pfam" id="PF02518">
    <property type="entry name" value="HATPase_c"/>
    <property type="match status" value="1"/>
</dbReference>
<feature type="chain" id="PRO_5001993528" description="histidine kinase" evidence="9">
    <location>
        <begin position="23"/>
        <end position="804"/>
    </location>
</feature>
<evidence type="ECO:0000256" key="9">
    <source>
        <dbReference type="SAM" id="SignalP"/>
    </source>
</evidence>
<keyword evidence="3" id="KW-0597">Phosphoprotein</keyword>
<evidence type="ECO:0000256" key="6">
    <source>
        <dbReference type="ARBA" id="ARBA00023012"/>
    </source>
</evidence>
<dbReference type="InterPro" id="IPR003594">
    <property type="entry name" value="HATPase_dom"/>
</dbReference>
<reference evidence="11 12" key="1">
    <citation type="submission" date="2014-11" db="EMBL/GenBank/DDBJ databases">
        <title>Whole genome shotgun sequence of Sphingomonas parapaucimobilis NBRC 15100.</title>
        <authorList>
            <person name="Katano-Makiyama Y."/>
            <person name="Hosoyama A."/>
            <person name="Hashimoto M."/>
            <person name="Hosoyama Y."/>
            <person name="Noguchi M."/>
            <person name="Numata M."/>
            <person name="Tsuchikane K."/>
            <person name="Hirakata S."/>
            <person name="Uohara A."/>
            <person name="Shimodaira J."/>
            <person name="Ohji S."/>
            <person name="Ichikawa N."/>
            <person name="Kimura A."/>
            <person name="Yamazoe A."/>
            <person name="Fujita N."/>
        </authorList>
    </citation>
    <scope>NUCLEOTIDE SEQUENCE [LARGE SCALE GENOMIC DNA]</scope>
    <source>
        <strain evidence="11 12">NBRC 15100</strain>
    </source>
</reference>
<dbReference type="EMBL" id="BBPI01000035">
    <property type="protein sequence ID" value="GAM00754.1"/>
    <property type="molecule type" value="Genomic_DNA"/>
</dbReference>
<dbReference type="PROSITE" id="PS50109">
    <property type="entry name" value="HIS_KIN"/>
    <property type="match status" value="1"/>
</dbReference>
<keyword evidence="4" id="KW-0808">Transferase</keyword>
<dbReference type="FunFam" id="3.30.565.10:FF:000010">
    <property type="entry name" value="Sensor histidine kinase RcsC"/>
    <property type="match status" value="1"/>
</dbReference>
<evidence type="ECO:0000256" key="1">
    <source>
        <dbReference type="ARBA" id="ARBA00000085"/>
    </source>
</evidence>
<dbReference type="SUPFAM" id="SSF52172">
    <property type="entry name" value="CheY-like"/>
    <property type="match status" value="1"/>
</dbReference>
<dbReference type="AlphaFoldDB" id="A0A0A1W777"/>
<dbReference type="InterPro" id="IPR004358">
    <property type="entry name" value="Sig_transdc_His_kin-like_C"/>
</dbReference>
<keyword evidence="5" id="KW-0418">Kinase</keyword>
<dbReference type="Proteomes" id="UP000032305">
    <property type="component" value="Unassembled WGS sequence"/>
</dbReference>
<feature type="signal peptide" evidence="9">
    <location>
        <begin position="1"/>
        <end position="22"/>
    </location>
</feature>
<organism evidence="11 12">
    <name type="scientific">Sphingomonas parapaucimobilis NBRC 15100</name>
    <dbReference type="NCBI Taxonomy" id="1219049"/>
    <lineage>
        <taxon>Bacteria</taxon>
        <taxon>Pseudomonadati</taxon>
        <taxon>Pseudomonadota</taxon>
        <taxon>Alphaproteobacteria</taxon>
        <taxon>Sphingomonadales</taxon>
        <taxon>Sphingomonadaceae</taxon>
        <taxon>Sphingomonas</taxon>
    </lineage>
</organism>
<dbReference type="SUPFAM" id="SSF47384">
    <property type="entry name" value="Homodimeric domain of signal transducing histidine kinase"/>
    <property type="match status" value="1"/>
</dbReference>
<dbReference type="PRINTS" id="PR00344">
    <property type="entry name" value="BCTRLSENSOR"/>
</dbReference>
<gene>
    <name evidence="11" type="ORF">SP5_035_01560</name>
</gene>
<dbReference type="Gene3D" id="1.25.40.10">
    <property type="entry name" value="Tetratricopeptide repeat domain"/>
    <property type="match status" value="1"/>
</dbReference>
<dbReference type="Pfam" id="PF13424">
    <property type="entry name" value="TPR_12"/>
    <property type="match status" value="1"/>
</dbReference>
<dbReference type="InterPro" id="IPR036097">
    <property type="entry name" value="HisK_dim/P_sf"/>
</dbReference>
<comment type="catalytic activity">
    <reaction evidence="1">
        <text>ATP + protein L-histidine = ADP + protein N-phospho-L-histidine.</text>
        <dbReference type="EC" id="2.7.13.3"/>
    </reaction>
</comment>
<dbReference type="eggNOG" id="COG2205">
    <property type="taxonomic scope" value="Bacteria"/>
</dbReference>
<dbReference type="InterPro" id="IPR011990">
    <property type="entry name" value="TPR-like_helical_dom_sf"/>
</dbReference>
<dbReference type="InterPro" id="IPR005467">
    <property type="entry name" value="His_kinase_dom"/>
</dbReference>
<evidence type="ECO:0000313" key="12">
    <source>
        <dbReference type="Proteomes" id="UP000032305"/>
    </source>
</evidence>
<comment type="caution">
    <text evidence="11">The sequence shown here is derived from an EMBL/GenBank/DDBJ whole genome shotgun (WGS) entry which is preliminary data.</text>
</comment>
<evidence type="ECO:0000256" key="3">
    <source>
        <dbReference type="ARBA" id="ARBA00022553"/>
    </source>
</evidence>
<evidence type="ECO:0000256" key="5">
    <source>
        <dbReference type="ARBA" id="ARBA00022777"/>
    </source>
</evidence>
<dbReference type="GO" id="GO:0000155">
    <property type="term" value="F:phosphorelay sensor kinase activity"/>
    <property type="evidence" value="ECO:0007669"/>
    <property type="project" value="InterPro"/>
</dbReference>
<dbReference type="RefSeq" id="WP_157013629.1">
    <property type="nucleotide sequence ID" value="NZ_BBPI01000035.1"/>
</dbReference>
<dbReference type="CDD" id="cd00082">
    <property type="entry name" value="HisKA"/>
    <property type="match status" value="1"/>
</dbReference>
<dbReference type="InterPro" id="IPR011006">
    <property type="entry name" value="CheY-like_superfamily"/>
</dbReference>
<evidence type="ECO:0000259" key="10">
    <source>
        <dbReference type="PROSITE" id="PS50109"/>
    </source>
</evidence>
<sequence length="804" mass="87097">MRAVRIALVIAGLLVAAAEVYGQSTITAFQPAFDRAVDTAKAEMLRDPARAMQEAERARLLAHGIGDPGQRSLALATADWLRGEGASRLGRHEAAKAAIAGALRTARQRAPQSDLYGNLLLSAGGLDTDGGRIADALSIYQAAYRIFQHLNDMRGQARALVQIANLYLDAKDYVSALRYLEQARAIYRGDDALRMVILNNRSVTLSELGRIDDALDQLREAESLARKMDSPTLLAQVWRNIARSELRRGHVGAGEGAIARAQGADPSDQRALDAIAAQAAFQRGRANDAERLVDRSFQGVDLTETLAAQRDAHESAYRIYQAVGRTADALRHLQALKRIDDESTRLATSTNLALMGARFDFANQELRIARMKAADLQRNIAFERAQLRTERFILIGSVAGIIVVLALLGIWLVTLGRSRNRIRAAHGELAVTNDQLQKALAVKTEFLATTSHEIRTPLNGILGMTQVMLADAALASEQRERVEVMHGAGLTMRALVDDLLDVAKIEHGKLTLEHTPFDLAMTIRDASRLFEGQAAAKAIGFAVDLDDCPSTVMGDPARIRQIVFNLLSNALKFTSTGQVRLVARRDAGGVSISVTDSGIGIPPHKLGEIFEAFRQADASTTRQFGGTGLGLAICRRLARAMGGDVTVESEQGRGSCFMLTVPLTEVEPAARPERPLVLILDRNPIRRAMWTQLCAPHAQVVFAATAGEAACRLSDGGITQMLIDDSAIRDEGVAAALARIVTASDRPMPVRLLWPETESMDGNEFLDEGLVEMVVKPITGAELMRKMFNTSPQTAAQPLVTQAA</sequence>
<dbReference type="SMART" id="SM00387">
    <property type="entry name" value="HATPase_c"/>
    <property type="match status" value="1"/>
</dbReference>
<keyword evidence="12" id="KW-1185">Reference proteome</keyword>
<proteinExistence type="predicted"/>
<keyword evidence="7" id="KW-0175">Coiled coil</keyword>
<name>A0A0A1W777_9SPHN</name>
<keyword evidence="8" id="KW-0472">Membrane</keyword>
<dbReference type="SMART" id="SM00388">
    <property type="entry name" value="HisKA"/>
    <property type="match status" value="1"/>
</dbReference>
<dbReference type="EC" id="2.7.13.3" evidence="2"/>
<feature type="transmembrane region" description="Helical" evidence="8">
    <location>
        <begin position="392"/>
        <end position="413"/>
    </location>
</feature>
<dbReference type="Gene3D" id="3.30.565.10">
    <property type="entry name" value="Histidine kinase-like ATPase, C-terminal domain"/>
    <property type="match status" value="1"/>
</dbReference>
<dbReference type="OrthoDB" id="9801651at2"/>
<dbReference type="SUPFAM" id="SSF55874">
    <property type="entry name" value="ATPase domain of HSP90 chaperone/DNA topoisomerase II/histidine kinase"/>
    <property type="match status" value="1"/>
</dbReference>